<comment type="caution">
    <text evidence="9">The sequence shown here is derived from an EMBL/GenBank/DDBJ whole genome shotgun (WGS) entry which is preliminary data.</text>
</comment>
<evidence type="ECO:0000256" key="8">
    <source>
        <dbReference type="RuleBase" id="RU003560"/>
    </source>
</evidence>
<dbReference type="SUPFAM" id="SSF53383">
    <property type="entry name" value="PLP-dependent transferases"/>
    <property type="match status" value="1"/>
</dbReference>
<evidence type="ECO:0000256" key="6">
    <source>
        <dbReference type="ARBA" id="ARBA00022898"/>
    </source>
</evidence>
<dbReference type="PROSITE" id="PS00600">
    <property type="entry name" value="AA_TRANSFER_CLASS_3"/>
    <property type="match status" value="1"/>
</dbReference>
<dbReference type="CDD" id="cd00610">
    <property type="entry name" value="OAT_like"/>
    <property type="match status" value="1"/>
</dbReference>
<evidence type="ECO:0000313" key="9">
    <source>
        <dbReference type="EMBL" id="MDG4945825.1"/>
    </source>
</evidence>
<dbReference type="InterPro" id="IPR015424">
    <property type="entry name" value="PyrdxlP-dep_Trfase"/>
</dbReference>
<evidence type="ECO:0000256" key="1">
    <source>
        <dbReference type="ARBA" id="ARBA00001933"/>
    </source>
</evidence>
<evidence type="ECO:0000256" key="3">
    <source>
        <dbReference type="ARBA" id="ARBA00012924"/>
    </source>
</evidence>
<name>A0A9X4RVJ2_9FLAO</name>
<dbReference type="InterPro" id="IPR015422">
    <property type="entry name" value="PyrdxlP-dep_Trfase_small"/>
</dbReference>
<keyword evidence="6 8" id="KW-0663">Pyridoxal phosphate</keyword>
<dbReference type="EC" id="2.6.1.13" evidence="3"/>
<comment type="cofactor">
    <cofactor evidence="1">
        <name>pyridoxal 5'-phosphate</name>
        <dbReference type="ChEBI" id="CHEBI:597326"/>
    </cofactor>
</comment>
<dbReference type="GO" id="GO:0042802">
    <property type="term" value="F:identical protein binding"/>
    <property type="evidence" value="ECO:0007669"/>
    <property type="project" value="TreeGrafter"/>
</dbReference>
<keyword evidence="10" id="KW-1185">Reference proteome</keyword>
<sequence>MSTNTKYTSDELIAMESRYGAHNYHPLPVVLSRGEGVYVYDVEGKKYFDFLSAYSAVNQGHCHPKIIQALKDQAEKLTLTSRAFHSDQLGQYEKYACEFFGFDKLLPMNSGAEAVESAIKIARKYGYERRGIPDQEAKIIVAENNFHGRTTTIISFSNDEDARKNFGPYTKGFIKVAYDDLDALEEALKEDNVVAFLVEPIQGEAGVFVPQDGYLKGAAELCHKYETLFIADEIQTGIARTGRMLAVDHEGVHPDILILGKALSGGVYPVSAVLADDDIFDVLKPGQHGSTFGGNPLACAVAMAALEVVQEENLMENAEKLGNLFRSEIQKLVDSNDLVKLVRGKGLLNAIVINDTEDSSTAWDICVALKENGLLAKPTHGNIIRFAPPLVMTEEQMMECVKIITDTINNFTK</sequence>
<dbReference type="PANTHER" id="PTHR11986:SF18">
    <property type="entry name" value="ORNITHINE AMINOTRANSFERASE, MITOCHONDRIAL"/>
    <property type="match status" value="1"/>
</dbReference>
<dbReference type="Gene3D" id="3.40.640.10">
    <property type="entry name" value="Type I PLP-dependent aspartate aminotransferase-like (Major domain)"/>
    <property type="match status" value="1"/>
</dbReference>
<dbReference type="FunFam" id="3.40.640.10:FF:000011">
    <property type="entry name" value="Ornithine aminotransferase"/>
    <property type="match status" value="1"/>
</dbReference>
<comment type="similarity">
    <text evidence="8">Belongs to the class-III pyridoxal-phosphate-dependent aminotransferase family.</text>
</comment>
<dbReference type="RefSeq" id="WP_304417876.1">
    <property type="nucleotide sequence ID" value="NZ_JANAIE010000010.1"/>
</dbReference>
<protein>
    <recommendedName>
        <fullName evidence="3">ornithine aminotransferase</fullName>
        <ecNumber evidence="3">2.6.1.13</ecNumber>
    </recommendedName>
    <alternativeName>
        <fullName evidence="7">Ornithine--oxo-acid aminotransferase</fullName>
    </alternativeName>
</protein>
<proteinExistence type="inferred from homology"/>
<evidence type="ECO:0000256" key="2">
    <source>
        <dbReference type="ARBA" id="ARBA00004998"/>
    </source>
</evidence>
<evidence type="ECO:0000256" key="5">
    <source>
        <dbReference type="ARBA" id="ARBA00022679"/>
    </source>
</evidence>
<dbReference type="InterPro" id="IPR005814">
    <property type="entry name" value="Aminotrans_3"/>
</dbReference>
<organism evidence="9 10">
    <name type="scientific">Profundicola chukchiensis</name>
    <dbReference type="NCBI Taxonomy" id="2961959"/>
    <lineage>
        <taxon>Bacteria</taxon>
        <taxon>Pseudomonadati</taxon>
        <taxon>Bacteroidota</taxon>
        <taxon>Flavobacteriia</taxon>
        <taxon>Flavobacteriales</taxon>
        <taxon>Weeksellaceae</taxon>
        <taxon>Profundicola</taxon>
    </lineage>
</organism>
<dbReference type="GO" id="GO:0004587">
    <property type="term" value="F:ornithine aminotransferase activity"/>
    <property type="evidence" value="ECO:0007669"/>
    <property type="project" value="UniProtKB-EC"/>
</dbReference>
<evidence type="ECO:0000256" key="4">
    <source>
        <dbReference type="ARBA" id="ARBA00022576"/>
    </source>
</evidence>
<dbReference type="InterPro" id="IPR049704">
    <property type="entry name" value="Aminotrans_3_PPA_site"/>
</dbReference>
<dbReference type="FunFam" id="3.90.1150.10:FF:000152">
    <property type="entry name" value="Ornithine aminotransferase"/>
    <property type="match status" value="2"/>
</dbReference>
<dbReference type="EMBL" id="JANCMU010000002">
    <property type="protein sequence ID" value="MDG4945825.1"/>
    <property type="molecule type" value="Genomic_DNA"/>
</dbReference>
<dbReference type="Pfam" id="PF00202">
    <property type="entry name" value="Aminotran_3"/>
    <property type="match status" value="1"/>
</dbReference>
<dbReference type="NCBIfam" id="TIGR01885">
    <property type="entry name" value="Orn_aminotrans"/>
    <property type="match status" value="1"/>
</dbReference>
<dbReference type="InterPro" id="IPR010164">
    <property type="entry name" value="Orn_aminotrans"/>
</dbReference>
<evidence type="ECO:0000313" key="10">
    <source>
        <dbReference type="Proteomes" id="UP001152599"/>
    </source>
</evidence>
<dbReference type="GO" id="GO:0030170">
    <property type="term" value="F:pyridoxal phosphate binding"/>
    <property type="evidence" value="ECO:0007669"/>
    <property type="project" value="InterPro"/>
</dbReference>
<dbReference type="PIRSF" id="PIRSF000521">
    <property type="entry name" value="Transaminase_4ab_Lys_Orn"/>
    <property type="match status" value="1"/>
</dbReference>
<keyword evidence="5 9" id="KW-0808">Transferase</keyword>
<dbReference type="Proteomes" id="UP001152599">
    <property type="component" value="Unassembled WGS sequence"/>
</dbReference>
<dbReference type="PANTHER" id="PTHR11986">
    <property type="entry name" value="AMINOTRANSFERASE CLASS III"/>
    <property type="match status" value="1"/>
</dbReference>
<accession>A0A9X4RVJ2</accession>
<dbReference type="Gene3D" id="3.90.1150.10">
    <property type="entry name" value="Aspartate Aminotransferase, domain 1"/>
    <property type="match status" value="1"/>
</dbReference>
<dbReference type="AlphaFoldDB" id="A0A9X4RVJ2"/>
<dbReference type="GO" id="GO:0010121">
    <property type="term" value="P:L-arginine catabolic process to proline via ornithine"/>
    <property type="evidence" value="ECO:0007669"/>
    <property type="project" value="TreeGrafter"/>
</dbReference>
<dbReference type="GO" id="GO:0019544">
    <property type="term" value="P:L-arginine catabolic process to L-glutamate"/>
    <property type="evidence" value="ECO:0007669"/>
    <property type="project" value="TreeGrafter"/>
</dbReference>
<comment type="pathway">
    <text evidence="2">Amino-acid biosynthesis; L-proline biosynthesis; L-glutamate 5-semialdehyde from L-ornithine: step 1/1.</text>
</comment>
<keyword evidence="4 9" id="KW-0032">Aminotransferase</keyword>
<dbReference type="GO" id="GO:0005737">
    <property type="term" value="C:cytoplasm"/>
    <property type="evidence" value="ECO:0007669"/>
    <property type="project" value="TreeGrafter"/>
</dbReference>
<reference evidence="9" key="1">
    <citation type="submission" date="2022-07" db="EMBL/GenBank/DDBJ databases">
        <title>Description and genome-wide analysis of Profundicola chukchiensis gen. nov., sp. nov., marine bacteria isolated from bottom sediments of the Chukchi Sea.</title>
        <authorList>
            <person name="Romanenko L."/>
            <person name="Otstavnykh N."/>
            <person name="Kurilenko V."/>
            <person name="Eremeev V."/>
            <person name="Velansky P."/>
            <person name="Mikhailov V."/>
            <person name="Isaeva M."/>
        </authorList>
    </citation>
    <scope>NUCLEOTIDE SEQUENCE</scope>
    <source>
        <strain evidence="9">KMM 9713</strain>
    </source>
</reference>
<dbReference type="InterPro" id="IPR050103">
    <property type="entry name" value="Class-III_PLP-dep_AT"/>
</dbReference>
<dbReference type="InterPro" id="IPR015421">
    <property type="entry name" value="PyrdxlP-dep_Trfase_major"/>
</dbReference>
<evidence type="ECO:0000256" key="7">
    <source>
        <dbReference type="ARBA" id="ARBA00030587"/>
    </source>
</evidence>
<gene>
    <name evidence="9" type="primary">rocD</name>
    <name evidence="9" type="ORF">NMK71_05315</name>
</gene>